<evidence type="ECO:0000313" key="3">
    <source>
        <dbReference type="Proteomes" id="UP001465755"/>
    </source>
</evidence>
<evidence type="ECO:0000313" key="2">
    <source>
        <dbReference type="EMBL" id="KAK9797010.1"/>
    </source>
</evidence>
<feature type="region of interest" description="Disordered" evidence="1">
    <location>
        <begin position="178"/>
        <end position="208"/>
    </location>
</feature>
<name>A0AAW1NV21_9CHLO</name>
<feature type="compositionally biased region" description="Polar residues" evidence="1">
    <location>
        <begin position="12"/>
        <end position="22"/>
    </location>
</feature>
<evidence type="ECO:0000256" key="1">
    <source>
        <dbReference type="SAM" id="MobiDB-lite"/>
    </source>
</evidence>
<feature type="compositionally biased region" description="Acidic residues" evidence="1">
    <location>
        <begin position="110"/>
        <end position="129"/>
    </location>
</feature>
<dbReference type="Proteomes" id="UP001465755">
    <property type="component" value="Unassembled WGS sequence"/>
</dbReference>
<dbReference type="EMBL" id="JALJOQ010000111">
    <property type="protein sequence ID" value="KAK9797010.1"/>
    <property type="molecule type" value="Genomic_DNA"/>
</dbReference>
<feature type="compositionally biased region" description="Basic residues" evidence="1">
    <location>
        <begin position="195"/>
        <end position="208"/>
    </location>
</feature>
<feature type="compositionally biased region" description="Acidic residues" evidence="1">
    <location>
        <begin position="61"/>
        <end position="77"/>
    </location>
</feature>
<accession>A0AAW1NV21</accession>
<proteinExistence type="predicted"/>
<sequence length="208" mass="22450">MHEGIAHAGPWSTANTGSLQRSQLHHRQVVSAAGADDDDLAEPAQPDNRLPEEPWERRDPTDDDSDGASGSDDDGSDQPDFMHDDLSADGDALDPEDDSYAYDERGVDLSGEDDESSQDEESSSSDDEVVIQVIQRGQADDDDELPDFVPVEALKWGTDPRDGAPVHISYKTQFAATGAGGSVAAAPPRKAPSSKPKKGKGRKYYRRK</sequence>
<keyword evidence="3" id="KW-1185">Reference proteome</keyword>
<gene>
    <name evidence="2" type="ORF">WJX73_004523</name>
</gene>
<reference evidence="2 3" key="1">
    <citation type="journal article" date="2024" name="Nat. Commun.">
        <title>Phylogenomics reveals the evolutionary origins of lichenization in chlorophyte algae.</title>
        <authorList>
            <person name="Puginier C."/>
            <person name="Libourel C."/>
            <person name="Otte J."/>
            <person name="Skaloud P."/>
            <person name="Haon M."/>
            <person name="Grisel S."/>
            <person name="Petersen M."/>
            <person name="Berrin J.G."/>
            <person name="Delaux P.M."/>
            <person name="Dal Grande F."/>
            <person name="Keller J."/>
        </authorList>
    </citation>
    <scope>NUCLEOTIDE SEQUENCE [LARGE SCALE GENOMIC DNA]</scope>
    <source>
        <strain evidence="2 3">SAG 2036</strain>
    </source>
</reference>
<dbReference type="AlphaFoldDB" id="A0AAW1NV21"/>
<feature type="region of interest" description="Disordered" evidence="1">
    <location>
        <begin position="1"/>
        <end position="147"/>
    </location>
</feature>
<feature type="compositionally biased region" description="Basic and acidic residues" evidence="1">
    <location>
        <begin position="49"/>
        <end position="60"/>
    </location>
</feature>
<feature type="compositionally biased region" description="Low complexity" evidence="1">
    <location>
        <begin position="182"/>
        <end position="194"/>
    </location>
</feature>
<protein>
    <submittedName>
        <fullName evidence="2">Uncharacterized protein</fullName>
    </submittedName>
</protein>
<feature type="compositionally biased region" description="Acidic residues" evidence="1">
    <location>
        <begin position="87"/>
        <end position="101"/>
    </location>
</feature>
<organism evidence="2 3">
    <name type="scientific">Symbiochloris irregularis</name>
    <dbReference type="NCBI Taxonomy" id="706552"/>
    <lineage>
        <taxon>Eukaryota</taxon>
        <taxon>Viridiplantae</taxon>
        <taxon>Chlorophyta</taxon>
        <taxon>core chlorophytes</taxon>
        <taxon>Trebouxiophyceae</taxon>
        <taxon>Trebouxiales</taxon>
        <taxon>Trebouxiaceae</taxon>
        <taxon>Symbiochloris</taxon>
    </lineage>
</organism>
<comment type="caution">
    <text evidence="2">The sequence shown here is derived from an EMBL/GenBank/DDBJ whole genome shotgun (WGS) entry which is preliminary data.</text>
</comment>